<gene>
    <name evidence="2" type="ORF">Gilli_1368</name>
</gene>
<dbReference type="InterPro" id="IPR050491">
    <property type="entry name" value="AmpC-like"/>
</dbReference>
<dbReference type="Gene3D" id="3.40.710.10">
    <property type="entry name" value="DD-peptidase/beta-lactamase superfamily"/>
    <property type="match status" value="1"/>
</dbReference>
<protein>
    <submittedName>
        <fullName evidence="2">Beta-lactamase</fullName>
    </submittedName>
</protein>
<dbReference type="STRING" id="865937.Gilli_1368"/>
<dbReference type="PROSITE" id="PS51257">
    <property type="entry name" value="PROKAR_LIPOPROTEIN"/>
    <property type="match status" value="1"/>
</dbReference>
<dbReference type="SUPFAM" id="SSF56601">
    <property type="entry name" value="beta-lactamase/transpeptidase-like"/>
    <property type="match status" value="1"/>
</dbReference>
<organism evidence="2 3">
    <name type="scientific">Gillisia limnaea (strain DSM 15749 / LMG 21470 / R-8282)</name>
    <dbReference type="NCBI Taxonomy" id="865937"/>
    <lineage>
        <taxon>Bacteria</taxon>
        <taxon>Pseudomonadati</taxon>
        <taxon>Bacteroidota</taxon>
        <taxon>Flavobacteriia</taxon>
        <taxon>Flavobacteriales</taxon>
        <taxon>Flavobacteriaceae</taxon>
        <taxon>Gillisia</taxon>
    </lineage>
</organism>
<dbReference type="RefSeq" id="WP_006988346.1">
    <property type="nucleotide sequence ID" value="NZ_JH594606.1"/>
</dbReference>
<keyword evidence="3" id="KW-1185">Reference proteome</keyword>
<name>H2BXE7_GILLR</name>
<dbReference type="PANTHER" id="PTHR46825">
    <property type="entry name" value="D-ALANYL-D-ALANINE-CARBOXYPEPTIDASE/ENDOPEPTIDASE AMPH"/>
    <property type="match status" value="1"/>
</dbReference>
<evidence type="ECO:0000313" key="2">
    <source>
        <dbReference type="EMBL" id="EHQ02029.1"/>
    </source>
</evidence>
<dbReference type="PANTHER" id="PTHR46825:SF9">
    <property type="entry name" value="BETA-LACTAMASE-RELATED DOMAIN-CONTAINING PROTEIN"/>
    <property type="match status" value="1"/>
</dbReference>
<evidence type="ECO:0000313" key="3">
    <source>
        <dbReference type="Proteomes" id="UP000003844"/>
    </source>
</evidence>
<proteinExistence type="predicted"/>
<dbReference type="OrthoDB" id="9793489at2"/>
<accession>H2BXE7</accession>
<evidence type="ECO:0000259" key="1">
    <source>
        <dbReference type="Pfam" id="PF00144"/>
    </source>
</evidence>
<dbReference type="InterPro" id="IPR001466">
    <property type="entry name" value="Beta-lactam-related"/>
</dbReference>
<dbReference type="EMBL" id="JH594606">
    <property type="protein sequence ID" value="EHQ02029.1"/>
    <property type="molecule type" value="Genomic_DNA"/>
</dbReference>
<dbReference type="InterPro" id="IPR012338">
    <property type="entry name" value="Beta-lactam/transpept-like"/>
</dbReference>
<dbReference type="AlphaFoldDB" id="H2BXE7"/>
<reference evidence="3" key="1">
    <citation type="journal article" date="2012" name="Stand. Genomic Sci.">
        <title>Genome sequence of the Antarctic rhodopsins-containing flavobacterium Gillisia limnaea type strain (R-8282(T)).</title>
        <authorList>
            <person name="Riedel T."/>
            <person name="Held B."/>
            <person name="Nolan M."/>
            <person name="Lucas S."/>
            <person name="Lapidus A."/>
            <person name="Tice H."/>
            <person name="Del Rio T.G."/>
            <person name="Cheng J.F."/>
            <person name="Han C."/>
            <person name="Tapia R."/>
            <person name="Goodwin L.A."/>
            <person name="Pitluck S."/>
            <person name="Liolios K."/>
            <person name="Mavromatis K."/>
            <person name="Pagani I."/>
            <person name="Ivanova N."/>
            <person name="Mikhailova N."/>
            <person name="Pati A."/>
            <person name="Chen A."/>
            <person name="Palaniappan K."/>
            <person name="Land M."/>
            <person name="Rohde M."/>
            <person name="Tindall B.J."/>
            <person name="Detter J.C."/>
            <person name="Goker M."/>
            <person name="Bristow J."/>
            <person name="Eisen J.A."/>
            <person name="Markowitz V."/>
            <person name="Hugenholtz P."/>
            <person name="Kyrpides N.C."/>
            <person name="Klenk H.P."/>
            <person name="Woyke T."/>
        </authorList>
    </citation>
    <scope>NUCLEOTIDE SEQUENCE [LARGE SCALE GENOMIC DNA]</scope>
    <source>
        <strain evidence="3">DSM 15749 / LMG 21470 / R-8282</strain>
    </source>
</reference>
<feature type="domain" description="Beta-lactamase-related" evidence="1">
    <location>
        <begin position="48"/>
        <end position="260"/>
    </location>
</feature>
<dbReference type="Pfam" id="PF00144">
    <property type="entry name" value="Beta-lactamase"/>
    <property type="match status" value="1"/>
</dbReference>
<sequence length="417" mass="47335">MTNKIFYLSILILSCISCKTETKTKSEILEKSKIDKIDSLANRYLELNRFSGVILVTKGDTIIYNHSFGLADYDNDKPFSNKTTFKIGEISELVTANIIREMAKKNKFKLSDEISKYIPEIKSDFTINDLLNHKTNLPSLQIIQEQNPELVYSNIDYANLAIQSSAISEQSDLNYNILGLIIEKVSGKTFQENLETYSKELSLENTYFQKSDTSLAVGYLYHNYQDNGPELQKAPDSNTDITFSSNGLKSTATDLVKIISANSTDKLEIEGYLENDGFSYSIVNNPETKIAIIVLSNRRHPIAKEISTSIDEILENKEYTLPLARKEIDIDTKLLKDYSGIYSLNENMNLEVINKNDSLFVMFGTNKIHLLPQSANQFYMEQTDGSMRFLRDTNNVVNEVVLLDGFLEGNTIKRVEK</sequence>
<dbReference type="Proteomes" id="UP000003844">
    <property type="component" value="Unassembled WGS sequence"/>
</dbReference>
<dbReference type="HOGENOM" id="CLU_658505_0_0_10"/>
<dbReference type="eggNOG" id="COG1680">
    <property type="taxonomic scope" value="Bacteria"/>
</dbReference>